<evidence type="ECO:0000259" key="2">
    <source>
        <dbReference type="Pfam" id="PF19092"/>
    </source>
</evidence>
<sequence>MKKAVLVVLLLSSFLLVSCTKPLDKTLSNPSPLKIIGTKVSSETIYGITQKKFQVFVENISSKTIIAYKVDIKGYNSFDEQVTIDFVDTLKGIVQNINIKPSETYGYKTYWSSVYAGTVKYIKTEIVEVKFDDGTTWIK</sequence>
<keyword evidence="1" id="KW-0732">Signal</keyword>
<protein>
    <recommendedName>
        <fullName evidence="2">DUF5780 domain-containing protein</fullName>
    </recommendedName>
</protein>
<proteinExistence type="predicted"/>
<keyword evidence="4" id="KW-1185">Reference proteome</keyword>
<feature type="signal peptide" evidence="1">
    <location>
        <begin position="1"/>
        <end position="18"/>
    </location>
</feature>
<dbReference type="EMBL" id="AP018712">
    <property type="protein sequence ID" value="BBE30582.1"/>
    <property type="molecule type" value="Genomic_DNA"/>
</dbReference>
<reference evidence="3 4" key="1">
    <citation type="submission" date="2018-06" db="EMBL/GenBank/DDBJ databases">
        <title>Genome sequencing of Oceanotoga sp. sy52.</title>
        <authorList>
            <person name="Mori K."/>
        </authorList>
    </citation>
    <scope>NUCLEOTIDE SEQUENCE [LARGE SCALE GENOMIC DNA]</scope>
    <source>
        <strain evidence="4">sy52</strain>
    </source>
</reference>
<gene>
    <name evidence="3" type="ORF">OSSY52_07230</name>
</gene>
<evidence type="ECO:0000313" key="4">
    <source>
        <dbReference type="Proteomes" id="UP000516361"/>
    </source>
</evidence>
<dbReference type="KEGG" id="ocy:OSSY52_07230"/>
<name>A0A7G1G933_9BACT</name>
<dbReference type="PROSITE" id="PS51257">
    <property type="entry name" value="PROKAR_LIPOPROTEIN"/>
    <property type="match status" value="1"/>
</dbReference>
<feature type="chain" id="PRO_5028998270" description="DUF5780 domain-containing protein" evidence="1">
    <location>
        <begin position="19"/>
        <end position="139"/>
    </location>
</feature>
<dbReference type="InParanoid" id="A0A7G1G933"/>
<feature type="domain" description="DUF5780" evidence="2">
    <location>
        <begin position="53"/>
        <end position="137"/>
    </location>
</feature>
<dbReference type="Proteomes" id="UP000516361">
    <property type="component" value="Chromosome"/>
</dbReference>
<evidence type="ECO:0000256" key="1">
    <source>
        <dbReference type="SAM" id="SignalP"/>
    </source>
</evidence>
<dbReference type="InterPro" id="IPR043939">
    <property type="entry name" value="DUF5780"/>
</dbReference>
<dbReference type="Pfam" id="PF19092">
    <property type="entry name" value="DUF5780"/>
    <property type="match status" value="1"/>
</dbReference>
<dbReference type="AlphaFoldDB" id="A0A7G1G933"/>
<organism evidence="3 4">
    <name type="scientific">Tepiditoga spiralis</name>
    <dbReference type="NCBI Taxonomy" id="2108365"/>
    <lineage>
        <taxon>Bacteria</taxon>
        <taxon>Thermotogati</taxon>
        <taxon>Thermotogota</taxon>
        <taxon>Thermotogae</taxon>
        <taxon>Petrotogales</taxon>
        <taxon>Petrotogaceae</taxon>
        <taxon>Tepiditoga</taxon>
    </lineage>
</organism>
<accession>A0A7G1G933</accession>
<dbReference type="RefSeq" id="WP_190615664.1">
    <property type="nucleotide sequence ID" value="NZ_AP018712.1"/>
</dbReference>
<evidence type="ECO:0000313" key="3">
    <source>
        <dbReference type="EMBL" id="BBE30582.1"/>
    </source>
</evidence>